<evidence type="ECO:0000256" key="1">
    <source>
        <dbReference type="ARBA" id="ARBA00004496"/>
    </source>
</evidence>
<name>A0A100YXX9_TRASO</name>
<evidence type="ECO:0000256" key="5">
    <source>
        <dbReference type="ARBA" id="ARBA00022679"/>
    </source>
</evidence>
<accession>A0A100YXX9</accession>
<dbReference type="EMBL" id="LOJF01000001">
    <property type="protein sequence ID" value="KUH59522.1"/>
    <property type="molecule type" value="Genomic_DNA"/>
</dbReference>
<comment type="caution">
    <text evidence="9">The sequence shown here is derived from an EMBL/GenBank/DDBJ whole genome shotgun (WGS) entry which is preliminary data.</text>
</comment>
<evidence type="ECO:0000313" key="10">
    <source>
        <dbReference type="Proteomes" id="UP000054078"/>
    </source>
</evidence>
<evidence type="ECO:0000256" key="4">
    <source>
        <dbReference type="ARBA" id="ARBA00022597"/>
    </source>
</evidence>
<comment type="subcellular location">
    <subcellularLocation>
        <location evidence="1">Cytoplasm</location>
    </subcellularLocation>
</comment>
<proteinExistence type="predicted"/>
<dbReference type="RefSeq" id="WP_059053912.1">
    <property type="nucleotide sequence ID" value="NZ_LOJF01000001.1"/>
</dbReference>
<keyword evidence="6" id="KW-0598">Phosphotransferase system</keyword>
<dbReference type="Gene3D" id="3.40.35.10">
    <property type="entry name" value="Phosphotransferase system, sorbose subfamily IIB component"/>
    <property type="match status" value="1"/>
</dbReference>
<sequence>MATINLTRIDDRLIHGQVMQVWSKGNGTNTIYVVDDDTAKDAFMKEIYESTQSTGGLKIKVFSAKGLVKQYAKNQFGDRKLMLVFKNADYVKTAVEGGVPITSVDVGNVCNKPNTVQVIKTVYLSDKDYEDLKEISDKGVEVYFQNIPSSEKLSMDDAAKKMGK</sequence>
<gene>
    <name evidence="9" type="ORF">AUL39_04260</name>
</gene>
<keyword evidence="5" id="KW-0808">Transferase</keyword>
<reference evidence="9 10" key="1">
    <citation type="submission" date="2015-12" db="EMBL/GenBank/DDBJ databases">
        <title>Draft Genome Sequence of Olsenella scatoligenes SK9K4T; a Producer of 3-Methylindole- (skatole) and 4-Methylphenol- (p-cresol) Isolated from Pig Feces.</title>
        <authorList>
            <person name="Li X."/>
            <person name="Borg B."/>
            <person name="Canibe N."/>
        </authorList>
    </citation>
    <scope>NUCLEOTIDE SEQUENCE [LARGE SCALE GENOMIC DNA]</scope>
    <source>
        <strain evidence="9 10">SK9K4</strain>
    </source>
</reference>
<keyword evidence="3" id="KW-0963">Cytoplasm</keyword>
<dbReference type="STRING" id="1299998.AUL39_04260"/>
<dbReference type="AlphaFoldDB" id="A0A100YXX9"/>
<dbReference type="GO" id="GO:0008982">
    <property type="term" value="F:protein-N(PI)-phosphohistidine-sugar phosphotransferase activity"/>
    <property type="evidence" value="ECO:0007669"/>
    <property type="project" value="InterPro"/>
</dbReference>
<dbReference type="GO" id="GO:0005737">
    <property type="term" value="C:cytoplasm"/>
    <property type="evidence" value="ECO:0007669"/>
    <property type="project" value="UniProtKB-SubCell"/>
</dbReference>
<dbReference type="Pfam" id="PF03830">
    <property type="entry name" value="PTSIIB_sorb"/>
    <property type="match status" value="1"/>
</dbReference>
<dbReference type="GO" id="GO:0009401">
    <property type="term" value="P:phosphoenolpyruvate-dependent sugar phosphotransferase system"/>
    <property type="evidence" value="ECO:0007669"/>
    <property type="project" value="UniProtKB-KW"/>
</dbReference>
<dbReference type="SUPFAM" id="SSF52728">
    <property type="entry name" value="PTS IIb component"/>
    <property type="match status" value="1"/>
</dbReference>
<dbReference type="Proteomes" id="UP000054078">
    <property type="component" value="Unassembled WGS sequence"/>
</dbReference>
<keyword evidence="4" id="KW-0762">Sugar transport</keyword>
<evidence type="ECO:0000256" key="3">
    <source>
        <dbReference type="ARBA" id="ARBA00022490"/>
    </source>
</evidence>
<evidence type="ECO:0000313" key="9">
    <source>
        <dbReference type="EMBL" id="KUH59522.1"/>
    </source>
</evidence>
<dbReference type="InterPro" id="IPR004720">
    <property type="entry name" value="PTS_IIB_sorbose-sp"/>
</dbReference>
<dbReference type="GO" id="GO:0016301">
    <property type="term" value="F:kinase activity"/>
    <property type="evidence" value="ECO:0007669"/>
    <property type="project" value="UniProtKB-KW"/>
</dbReference>
<dbReference type="OrthoDB" id="9788818at2"/>
<protein>
    <submittedName>
        <fullName evidence="9">PTS sorbose transporter subunit IIC</fullName>
    </submittedName>
</protein>
<keyword evidence="7" id="KW-0418">Kinase</keyword>
<keyword evidence="2" id="KW-0813">Transport</keyword>
<organism evidence="9 10">
    <name type="scientific">Tractidigestivibacter scatoligenes</name>
    <name type="common">Olsenella scatoligenes</name>
    <dbReference type="NCBI Taxonomy" id="1299998"/>
    <lineage>
        <taxon>Bacteria</taxon>
        <taxon>Bacillati</taxon>
        <taxon>Actinomycetota</taxon>
        <taxon>Coriobacteriia</taxon>
        <taxon>Coriobacteriales</taxon>
        <taxon>Atopobiaceae</taxon>
        <taxon>Tractidigestivibacter</taxon>
    </lineage>
</organism>
<evidence type="ECO:0000259" key="8">
    <source>
        <dbReference type="PROSITE" id="PS51101"/>
    </source>
</evidence>
<evidence type="ECO:0000256" key="2">
    <source>
        <dbReference type="ARBA" id="ARBA00022448"/>
    </source>
</evidence>
<dbReference type="InterPro" id="IPR036667">
    <property type="entry name" value="PTS_IIB_sorbose-sp_sf"/>
</dbReference>
<evidence type="ECO:0000256" key="6">
    <source>
        <dbReference type="ARBA" id="ARBA00022683"/>
    </source>
</evidence>
<keyword evidence="10" id="KW-1185">Reference proteome</keyword>
<evidence type="ECO:0000256" key="7">
    <source>
        <dbReference type="ARBA" id="ARBA00022777"/>
    </source>
</evidence>
<dbReference type="PROSITE" id="PS51101">
    <property type="entry name" value="PTS_EIIB_TYPE_4"/>
    <property type="match status" value="1"/>
</dbReference>
<feature type="domain" description="PTS EIIB type-4" evidence="8">
    <location>
        <begin position="1"/>
        <end position="164"/>
    </location>
</feature>